<feature type="compositionally biased region" description="Low complexity" evidence="1">
    <location>
        <begin position="293"/>
        <end position="309"/>
    </location>
</feature>
<gene>
    <name evidence="3" type="ORF">SAMN05421759_103215</name>
</gene>
<name>A0A1N7LWH2_9RHOB</name>
<protein>
    <submittedName>
        <fullName evidence="3">Uncharacterized conserved protein YibQ, putative polysaccharide deacetylase 2 family</fullName>
    </submittedName>
</protein>
<dbReference type="SUPFAM" id="SSF88713">
    <property type="entry name" value="Glycoside hydrolase/deacetylase"/>
    <property type="match status" value="1"/>
</dbReference>
<sequence length="534" mass="52875">MARGLLAGAATGLAISVAAAAGLSLVMGYPPPPDGVLPEPAVSDSAVSEGTAPDSAADAGPAPSQETAPGAAGGVASLDAPASGDALPEDTDTTPAAVPDVAGESAALEAPETAGTDTAPGTPGLPGASGSSGIATAPVLGQPAPVSETGPEIATDPAQPPVPEMPQDEIALVAPVPEPAEAAPLLPRSDERAPDTGDRPGDMTAPGAAESAPDAGTESAPVPATEAEPQTESAEAPVVEDSAPELQDQTATEEAPEGPGIGTPALQLTDRADPARSTRLPTIGGDSGDETVADGAADGNAPEADAATDADAPPFRRYAASVEVAPDTPRMAVILIDDGSGPLGPAALDAFPFPVTFAVDPAAPDAAARMAGYREKGFEVLALVDLPDGAQPSDLEVTFEAALGTLPEVVGIMEAPGGAFQGSRDVTQQVADYLAASGHGLVMQGQGLNTATALARREGVPAGAVFRDIDAESEDPGMQRRLLDRVALRARQDGQVIALGRLKADTVSALLLWGLQDRAATLALVPVSAVIAQP</sequence>
<feature type="compositionally biased region" description="Basic and acidic residues" evidence="1">
    <location>
        <begin position="188"/>
        <end position="201"/>
    </location>
</feature>
<evidence type="ECO:0000313" key="4">
    <source>
        <dbReference type="Proteomes" id="UP000186684"/>
    </source>
</evidence>
<feature type="region of interest" description="Disordered" evidence="1">
    <location>
        <begin position="32"/>
        <end position="309"/>
    </location>
</feature>
<reference evidence="4" key="1">
    <citation type="submission" date="2017-01" db="EMBL/GenBank/DDBJ databases">
        <authorList>
            <person name="Varghese N."/>
            <person name="Submissions S."/>
        </authorList>
    </citation>
    <scope>NUCLEOTIDE SEQUENCE [LARGE SCALE GENOMIC DNA]</scope>
    <source>
        <strain evidence="4">DSM 29430</strain>
    </source>
</reference>
<dbReference type="Gene3D" id="3.20.20.370">
    <property type="entry name" value="Glycoside hydrolase/deacetylase"/>
    <property type="match status" value="1"/>
</dbReference>
<keyword evidence="2" id="KW-0732">Signal</keyword>
<evidence type="ECO:0000313" key="3">
    <source>
        <dbReference type="EMBL" id="SIS78152.1"/>
    </source>
</evidence>
<proteinExistence type="predicted"/>
<dbReference type="GO" id="GO:0005975">
    <property type="term" value="P:carbohydrate metabolic process"/>
    <property type="evidence" value="ECO:0007669"/>
    <property type="project" value="InterPro"/>
</dbReference>
<dbReference type="AlphaFoldDB" id="A0A1N7LWH2"/>
<dbReference type="STRING" id="633194.SAMN05421759_103215"/>
<feature type="compositionally biased region" description="Low complexity" evidence="1">
    <location>
        <begin position="171"/>
        <end position="187"/>
    </location>
</feature>
<evidence type="ECO:0000256" key="1">
    <source>
        <dbReference type="SAM" id="MobiDB-lite"/>
    </source>
</evidence>
<dbReference type="EMBL" id="FTOQ01000003">
    <property type="protein sequence ID" value="SIS78152.1"/>
    <property type="molecule type" value="Genomic_DNA"/>
</dbReference>
<feature type="compositionally biased region" description="Low complexity" evidence="1">
    <location>
        <begin position="52"/>
        <end position="64"/>
    </location>
</feature>
<feature type="chain" id="PRO_5012546269" evidence="2">
    <location>
        <begin position="21"/>
        <end position="534"/>
    </location>
</feature>
<dbReference type="Proteomes" id="UP000186684">
    <property type="component" value="Unassembled WGS sequence"/>
</dbReference>
<dbReference type="InterPro" id="IPR006837">
    <property type="entry name" value="Divergent_DAC"/>
</dbReference>
<evidence type="ECO:0000256" key="2">
    <source>
        <dbReference type="SAM" id="SignalP"/>
    </source>
</evidence>
<organism evidence="3 4">
    <name type="scientific">Roseivivax lentus</name>
    <dbReference type="NCBI Taxonomy" id="633194"/>
    <lineage>
        <taxon>Bacteria</taxon>
        <taxon>Pseudomonadati</taxon>
        <taxon>Pseudomonadota</taxon>
        <taxon>Alphaproteobacteria</taxon>
        <taxon>Rhodobacterales</taxon>
        <taxon>Roseobacteraceae</taxon>
        <taxon>Roseivivax</taxon>
    </lineage>
</organism>
<accession>A0A1N7LWH2</accession>
<dbReference type="OrthoDB" id="7658418at2"/>
<keyword evidence="4" id="KW-1185">Reference proteome</keyword>
<feature type="compositionally biased region" description="Low complexity" evidence="1">
    <location>
        <begin position="110"/>
        <end position="133"/>
    </location>
</feature>
<dbReference type="InterPro" id="IPR011330">
    <property type="entry name" value="Glyco_hydro/deAcase_b/a-brl"/>
</dbReference>
<dbReference type="CDD" id="cd10936">
    <property type="entry name" value="CE4_DAC2"/>
    <property type="match status" value="1"/>
</dbReference>
<dbReference type="Pfam" id="PF04748">
    <property type="entry name" value="Polysacc_deac_2"/>
    <property type="match status" value="1"/>
</dbReference>
<dbReference type="RefSeq" id="WP_159441616.1">
    <property type="nucleotide sequence ID" value="NZ_FTOQ01000003.1"/>
</dbReference>
<feature type="signal peptide" evidence="2">
    <location>
        <begin position="1"/>
        <end position="20"/>
    </location>
</feature>